<organism evidence="3 4">
    <name type="scientific">Sphingomonas horti</name>
    <dbReference type="NCBI Taxonomy" id="2682842"/>
    <lineage>
        <taxon>Bacteria</taxon>
        <taxon>Pseudomonadati</taxon>
        <taxon>Pseudomonadota</taxon>
        <taxon>Alphaproteobacteria</taxon>
        <taxon>Sphingomonadales</taxon>
        <taxon>Sphingomonadaceae</taxon>
        <taxon>Sphingomonas</taxon>
    </lineage>
</organism>
<evidence type="ECO:0000256" key="1">
    <source>
        <dbReference type="SAM" id="SignalP"/>
    </source>
</evidence>
<evidence type="ECO:0000313" key="3">
    <source>
        <dbReference type="EMBL" id="MVO79232.1"/>
    </source>
</evidence>
<keyword evidence="3" id="KW-0255">Endonuclease</keyword>
<dbReference type="GO" id="GO:0004527">
    <property type="term" value="F:exonuclease activity"/>
    <property type="evidence" value="ECO:0007669"/>
    <property type="project" value="UniProtKB-KW"/>
</dbReference>
<proteinExistence type="predicted"/>
<dbReference type="InterPro" id="IPR038772">
    <property type="entry name" value="Sph/SMPD2-like"/>
</dbReference>
<dbReference type="InterPro" id="IPR036691">
    <property type="entry name" value="Endo/exonu/phosph_ase_sf"/>
</dbReference>
<keyword evidence="4" id="KW-1185">Reference proteome</keyword>
<dbReference type="Pfam" id="PF03372">
    <property type="entry name" value="Exo_endo_phos"/>
    <property type="match status" value="1"/>
</dbReference>
<dbReference type="PANTHER" id="PTHR16320">
    <property type="entry name" value="SPHINGOMYELINASE FAMILY MEMBER"/>
    <property type="match status" value="1"/>
</dbReference>
<keyword evidence="3" id="KW-0540">Nuclease</keyword>
<keyword evidence="1" id="KW-0732">Signal</keyword>
<keyword evidence="3" id="KW-0378">Hydrolase</keyword>
<dbReference type="Gene3D" id="3.60.10.10">
    <property type="entry name" value="Endonuclease/exonuclease/phosphatase"/>
    <property type="match status" value="1"/>
</dbReference>
<dbReference type="InterPro" id="IPR005135">
    <property type="entry name" value="Endo/exonuclease/phosphatase"/>
</dbReference>
<evidence type="ECO:0000313" key="4">
    <source>
        <dbReference type="Proteomes" id="UP000441389"/>
    </source>
</evidence>
<keyword evidence="3" id="KW-0269">Exonuclease</keyword>
<feature type="domain" description="Endonuclease/exonuclease/phosphatase" evidence="2">
    <location>
        <begin position="40"/>
        <end position="242"/>
    </location>
</feature>
<name>A0A6I4J3D2_9SPHN</name>
<evidence type="ECO:0000259" key="2">
    <source>
        <dbReference type="Pfam" id="PF03372"/>
    </source>
</evidence>
<gene>
    <name evidence="3" type="ORF">GON01_14970</name>
</gene>
<reference evidence="3 4" key="1">
    <citation type="submission" date="2019-12" db="EMBL/GenBank/DDBJ databases">
        <authorList>
            <person name="Huq M.A."/>
        </authorList>
    </citation>
    <scope>NUCLEOTIDE SEQUENCE [LARGE SCALE GENOMIC DNA]</scope>
    <source>
        <strain evidence="3 4">MAH-20</strain>
    </source>
</reference>
<dbReference type="RefSeq" id="WP_157028145.1">
    <property type="nucleotide sequence ID" value="NZ_WQMS01000016.1"/>
</dbReference>
<accession>A0A6I4J3D2</accession>
<dbReference type="Proteomes" id="UP000441389">
    <property type="component" value="Unassembled WGS sequence"/>
</dbReference>
<dbReference type="SUPFAM" id="SSF56219">
    <property type="entry name" value="DNase I-like"/>
    <property type="match status" value="1"/>
</dbReference>
<protein>
    <submittedName>
        <fullName evidence="3">Endonuclease/exonuclease/phosphatase</fullName>
    </submittedName>
</protein>
<sequence length="335" mass="34926">MNRTLIAAMLLPLLAWAPRAGGAGGLPPQPAHPNEPLSVLTYNVHGLPWPIVEPRGAELAEIGQRLAQLRMAGRQPSVVVLQEAFTAEAARIGAEGGYRFAATGPSAGERDAAAVRLDPSFAAGARADKGETEGKWEGSGLRVFSDFPILSVRRMAFPPEACAGFDCLANKGALLVTIEVPGKGAVQVAATHLNSHAASGVPDARSIVAYRAQVALLDGFLRRAADPARPLIVAGDFNVGVAPGRWQALAGRASGWESIGDGRGGEALRACVAAGRVDRSGDAAFIIRRARDFEFFAPGKAEGLAPDHASVVFGRGPDGRALSDHLGFSVTYRMG</sequence>
<feature type="chain" id="PRO_5026310382" evidence="1">
    <location>
        <begin position="23"/>
        <end position="335"/>
    </location>
</feature>
<feature type="signal peptide" evidence="1">
    <location>
        <begin position="1"/>
        <end position="22"/>
    </location>
</feature>
<dbReference type="EMBL" id="WQMS01000016">
    <property type="protein sequence ID" value="MVO79232.1"/>
    <property type="molecule type" value="Genomic_DNA"/>
</dbReference>
<dbReference type="GO" id="GO:0004519">
    <property type="term" value="F:endonuclease activity"/>
    <property type="evidence" value="ECO:0007669"/>
    <property type="project" value="UniProtKB-KW"/>
</dbReference>
<dbReference type="AlphaFoldDB" id="A0A6I4J3D2"/>
<comment type="caution">
    <text evidence="3">The sequence shown here is derived from an EMBL/GenBank/DDBJ whole genome shotgun (WGS) entry which is preliminary data.</text>
</comment>
<dbReference type="GO" id="GO:0004767">
    <property type="term" value="F:sphingomyelin phosphodiesterase activity"/>
    <property type="evidence" value="ECO:0007669"/>
    <property type="project" value="InterPro"/>
</dbReference>
<dbReference type="PANTHER" id="PTHR16320:SF23">
    <property type="entry name" value="SPHINGOMYELINASE C 1"/>
    <property type="match status" value="1"/>
</dbReference>